<comment type="similarity">
    <text evidence="4">Belongs to the cyclic nucleotide phosphodiesterase class-III family.</text>
</comment>
<evidence type="ECO:0000256" key="4">
    <source>
        <dbReference type="ARBA" id="ARBA00025742"/>
    </source>
</evidence>
<dbReference type="InterPro" id="IPR029052">
    <property type="entry name" value="Metallo-depent_PP-like"/>
</dbReference>
<keyword evidence="1" id="KW-0479">Metal-binding</keyword>
<evidence type="ECO:0000256" key="1">
    <source>
        <dbReference type="ARBA" id="ARBA00022723"/>
    </source>
</evidence>
<dbReference type="Gene3D" id="3.60.21.10">
    <property type="match status" value="1"/>
</dbReference>
<dbReference type="Pfam" id="PF00149">
    <property type="entry name" value="Metallophos"/>
    <property type="match status" value="1"/>
</dbReference>
<name>A0A4R9JXW8_9LEPT</name>
<dbReference type="RefSeq" id="WP_135624080.1">
    <property type="nucleotide sequence ID" value="NZ_RQGD01000034.1"/>
</dbReference>
<dbReference type="InterPro" id="IPR004843">
    <property type="entry name" value="Calcineurin-like_PHP"/>
</dbReference>
<dbReference type="GO" id="GO:0046872">
    <property type="term" value="F:metal ion binding"/>
    <property type="evidence" value="ECO:0007669"/>
    <property type="project" value="UniProtKB-KW"/>
</dbReference>
<organism evidence="6 7">
    <name type="scientific">Leptospira ognonensis</name>
    <dbReference type="NCBI Taxonomy" id="2484945"/>
    <lineage>
        <taxon>Bacteria</taxon>
        <taxon>Pseudomonadati</taxon>
        <taxon>Spirochaetota</taxon>
        <taxon>Spirochaetia</taxon>
        <taxon>Leptospirales</taxon>
        <taxon>Leptospiraceae</taxon>
        <taxon>Leptospira</taxon>
    </lineage>
</organism>
<keyword evidence="7" id="KW-1185">Reference proteome</keyword>
<proteinExistence type="inferred from homology"/>
<reference evidence="6" key="1">
    <citation type="journal article" date="2019" name="PLoS Negl. Trop. Dis.">
        <title>Revisiting the worldwide diversity of Leptospira species in the environment.</title>
        <authorList>
            <person name="Vincent A.T."/>
            <person name="Schiettekatte O."/>
            <person name="Bourhy P."/>
            <person name="Veyrier F.J."/>
            <person name="Picardeau M."/>
        </authorList>
    </citation>
    <scope>NUCLEOTIDE SEQUENCE [LARGE SCALE GENOMIC DNA]</scope>
    <source>
        <strain evidence="6">201702476</strain>
    </source>
</reference>
<dbReference type="OrthoDB" id="371150at2"/>
<accession>A0A4R9JXW8</accession>
<keyword evidence="2 6" id="KW-0378">Hydrolase</keyword>
<protein>
    <submittedName>
        <fullName evidence="6">Phosphohydrolase</fullName>
    </submittedName>
</protein>
<sequence length="291" mass="33774">MKIVHISDLHFPTMIPFLSLKGKSIIGYANYYLRRRKKHDLTLIQNLISYIKNTEYDALVISGDLTNVSEEREFAAARNWLDPILDARTFIIPGNHDRYKRESLHPELKFEKYFSEFMGTSVSSEYYIRKKMIQGTAFIGWDSNRPLPIAKANGYLDPNIPKETFKIIGNDYFLVCHHPIWNPGNYLESNGHKMVNRREIAELLLEKPPLIYFHGHSHSNWVKAPGKLAPYYILNSASSTRFSDSSHACGFHIVNVRDSKNMDIKRISYHLLSETFTETDLLLFEEDRGEI</sequence>
<evidence type="ECO:0000313" key="6">
    <source>
        <dbReference type="EMBL" id="TGL58061.1"/>
    </source>
</evidence>
<dbReference type="PANTHER" id="PTHR42988">
    <property type="entry name" value="PHOSPHOHYDROLASE"/>
    <property type="match status" value="1"/>
</dbReference>
<comment type="caution">
    <text evidence="6">The sequence shown here is derived from an EMBL/GenBank/DDBJ whole genome shotgun (WGS) entry which is preliminary data.</text>
</comment>
<evidence type="ECO:0000256" key="3">
    <source>
        <dbReference type="ARBA" id="ARBA00023004"/>
    </source>
</evidence>
<evidence type="ECO:0000259" key="5">
    <source>
        <dbReference type="Pfam" id="PF00149"/>
    </source>
</evidence>
<dbReference type="InterPro" id="IPR050884">
    <property type="entry name" value="CNP_phosphodiesterase-III"/>
</dbReference>
<dbReference type="Proteomes" id="UP000297693">
    <property type="component" value="Unassembled WGS sequence"/>
</dbReference>
<evidence type="ECO:0000313" key="7">
    <source>
        <dbReference type="Proteomes" id="UP000297693"/>
    </source>
</evidence>
<feature type="domain" description="Calcineurin-like phosphoesterase" evidence="5">
    <location>
        <begin position="1"/>
        <end position="219"/>
    </location>
</feature>
<gene>
    <name evidence="6" type="ORF">EHQ58_11765</name>
</gene>
<keyword evidence="3" id="KW-0408">Iron</keyword>
<evidence type="ECO:0000256" key="2">
    <source>
        <dbReference type="ARBA" id="ARBA00022801"/>
    </source>
</evidence>
<dbReference type="PANTHER" id="PTHR42988:SF2">
    <property type="entry name" value="CYCLIC NUCLEOTIDE PHOSPHODIESTERASE CBUA0032-RELATED"/>
    <property type="match status" value="1"/>
</dbReference>
<dbReference type="SUPFAM" id="SSF56300">
    <property type="entry name" value="Metallo-dependent phosphatases"/>
    <property type="match status" value="1"/>
</dbReference>
<dbReference type="GO" id="GO:0016787">
    <property type="term" value="F:hydrolase activity"/>
    <property type="evidence" value="ECO:0007669"/>
    <property type="project" value="UniProtKB-KW"/>
</dbReference>
<dbReference type="EMBL" id="RQGD01000034">
    <property type="protein sequence ID" value="TGL58061.1"/>
    <property type="molecule type" value="Genomic_DNA"/>
</dbReference>
<dbReference type="AlphaFoldDB" id="A0A4R9JXW8"/>